<comment type="similarity">
    <text evidence="4 14">Belongs to the cytochrome P450 family.</text>
</comment>
<dbReference type="SUPFAM" id="SSF48264">
    <property type="entry name" value="Cytochrome P450"/>
    <property type="match status" value="1"/>
</dbReference>
<comment type="subcellular location">
    <subcellularLocation>
        <location evidence="3">Endoplasmic reticulum membrane</location>
        <topology evidence="3">Peripheral membrane protein</topology>
    </subcellularLocation>
    <subcellularLocation>
        <location evidence="2">Microsome membrane</location>
        <topology evidence="2">Peripheral membrane protein</topology>
    </subcellularLocation>
</comment>
<dbReference type="VEuPathDB" id="VectorBase:ADIR016070"/>
<evidence type="ECO:0008006" key="18">
    <source>
        <dbReference type="Google" id="ProtNLM"/>
    </source>
</evidence>
<protein>
    <recommendedName>
        <fullName evidence="18">Cytochrome P450</fullName>
    </recommendedName>
</protein>
<evidence type="ECO:0000256" key="5">
    <source>
        <dbReference type="ARBA" id="ARBA00022617"/>
    </source>
</evidence>
<evidence type="ECO:0000256" key="14">
    <source>
        <dbReference type="RuleBase" id="RU000461"/>
    </source>
</evidence>
<reference evidence="16" key="2">
    <citation type="submission" date="2020-05" db="UniProtKB">
        <authorList>
            <consortium name="EnsemblMetazoa"/>
        </authorList>
    </citation>
    <scope>IDENTIFICATION</scope>
    <source>
        <strain evidence="16">WRAIR2</strain>
    </source>
</reference>
<evidence type="ECO:0000256" key="7">
    <source>
        <dbReference type="ARBA" id="ARBA00022824"/>
    </source>
</evidence>
<keyword evidence="7" id="KW-0256">Endoplasmic reticulum</keyword>
<dbReference type="GO" id="GO:0016705">
    <property type="term" value="F:oxidoreductase activity, acting on paired donors, with incorporation or reduction of molecular oxygen"/>
    <property type="evidence" value="ECO:0007669"/>
    <property type="project" value="InterPro"/>
</dbReference>
<sequence>MYIIAVAVASVGFLCLYLYFRRRYLFWAELGVPYAEPTFPAGNIAGVLKSTVHFSCVLNKLYEQLKEQGDYAGIYFFRDPVLMVLSPEFARTVLVKDFNYFVDRGVYSNEEVDPLSANLFFLEGNRWRKLRSKLVPTFTSGKLKAMFHTIVDVGTRLDRYLAERCTRMQRIDVKELLGRFLTDVIGSCAFGIECNSIENPDSQFRAMGKRMMQFPKSKTLKLFAAMMFPKQAKALGVRFTNEDMADFFLGVVRETIDYRRKHNVRRDDFMQLLIDMMKENGAGPGESLTFEEIAAQAFVFFFAGFETSATTLTVVLHLLAKHPKIQRKARKSIRSVLAKHDDELTYDAVMELDYLDCIIHETLRMYPPVPTLYRQTVQPYKLPNGSILPEGIRVVVPTLGFHLDPTLFPDPHIFKPERFEEKSVRKNNPCYLPFGDGPRMCIGMRFGQLQTRLGLAMLLRNYNFTIDELDADRPLPIDTINVLIIPKGHVWLNVERVVDTKKNT</sequence>
<keyword evidence="15" id="KW-0812">Transmembrane</keyword>
<dbReference type="GO" id="GO:0005506">
    <property type="term" value="F:iron ion binding"/>
    <property type="evidence" value="ECO:0007669"/>
    <property type="project" value="InterPro"/>
</dbReference>
<evidence type="ECO:0000256" key="15">
    <source>
        <dbReference type="SAM" id="Phobius"/>
    </source>
</evidence>
<evidence type="ECO:0000256" key="6">
    <source>
        <dbReference type="ARBA" id="ARBA00022723"/>
    </source>
</evidence>
<evidence type="ECO:0000256" key="3">
    <source>
        <dbReference type="ARBA" id="ARBA00004406"/>
    </source>
</evidence>
<dbReference type="GO" id="GO:0005789">
    <property type="term" value="C:endoplasmic reticulum membrane"/>
    <property type="evidence" value="ECO:0007669"/>
    <property type="project" value="UniProtKB-SubCell"/>
</dbReference>
<dbReference type="AlphaFoldDB" id="A0A2Y9D1F6"/>
<keyword evidence="12 15" id="KW-0472">Membrane</keyword>
<evidence type="ECO:0000256" key="1">
    <source>
        <dbReference type="ARBA" id="ARBA00001971"/>
    </source>
</evidence>
<dbReference type="InterPro" id="IPR050476">
    <property type="entry name" value="Insect_CytP450_Detox"/>
</dbReference>
<evidence type="ECO:0000256" key="9">
    <source>
        <dbReference type="ARBA" id="ARBA00023002"/>
    </source>
</evidence>
<evidence type="ECO:0000256" key="2">
    <source>
        <dbReference type="ARBA" id="ARBA00004174"/>
    </source>
</evidence>
<dbReference type="GO" id="GO:0004497">
    <property type="term" value="F:monooxygenase activity"/>
    <property type="evidence" value="ECO:0007669"/>
    <property type="project" value="UniProtKB-KW"/>
</dbReference>
<keyword evidence="15" id="KW-1133">Transmembrane helix</keyword>
<dbReference type="FunFam" id="1.10.630.10:FF:000042">
    <property type="entry name" value="Cytochrome P450"/>
    <property type="match status" value="1"/>
</dbReference>
<evidence type="ECO:0000313" key="16">
    <source>
        <dbReference type="EnsemblMetazoa" id="ADIR016070-PA"/>
    </source>
</evidence>
<dbReference type="InterPro" id="IPR017972">
    <property type="entry name" value="Cyt_P450_CS"/>
</dbReference>
<dbReference type="Proteomes" id="UP000075884">
    <property type="component" value="Unassembled WGS sequence"/>
</dbReference>
<keyword evidence="8" id="KW-0492">Microsome</keyword>
<keyword evidence="11 14" id="KW-0503">Monooxygenase</keyword>
<reference evidence="17" key="1">
    <citation type="submission" date="2013-03" db="EMBL/GenBank/DDBJ databases">
        <title>The Genome Sequence of Anopheles dirus WRAIR2.</title>
        <authorList>
            <consortium name="The Broad Institute Genomics Platform"/>
            <person name="Neafsey D.E."/>
            <person name="Walton C."/>
            <person name="Walker B."/>
            <person name="Young S.K."/>
            <person name="Zeng Q."/>
            <person name="Gargeya S."/>
            <person name="Fitzgerald M."/>
            <person name="Haas B."/>
            <person name="Abouelleil A."/>
            <person name="Allen A.W."/>
            <person name="Alvarado L."/>
            <person name="Arachchi H.M."/>
            <person name="Berlin A.M."/>
            <person name="Chapman S.B."/>
            <person name="Gainer-Dewar J."/>
            <person name="Goldberg J."/>
            <person name="Griggs A."/>
            <person name="Gujja S."/>
            <person name="Hansen M."/>
            <person name="Howarth C."/>
            <person name="Imamovic A."/>
            <person name="Ireland A."/>
            <person name="Larimer J."/>
            <person name="McCowan C."/>
            <person name="Murphy C."/>
            <person name="Pearson M."/>
            <person name="Poon T.W."/>
            <person name="Priest M."/>
            <person name="Roberts A."/>
            <person name="Saif S."/>
            <person name="Shea T."/>
            <person name="Sisk P."/>
            <person name="Sykes S."/>
            <person name="Wortman J."/>
            <person name="Nusbaum C."/>
            <person name="Birren B."/>
        </authorList>
    </citation>
    <scope>NUCLEOTIDE SEQUENCE [LARGE SCALE GENOMIC DNA]</scope>
    <source>
        <strain evidence="17">WRAIR2</strain>
    </source>
</reference>
<evidence type="ECO:0000256" key="4">
    <source>
        <dbReference type="ARBA" id="ARBA00010617"/>
    </source>
</evidence>
<dbReference type="PANTHER" id="PTHR24292:SF103">
    <property type="entry name" value="CYTOCHROME P450 6BS1"/>
    <property type="match status" value="1"/>
</dbReference>
<dbReference type="CDD" id="cd11056">
    <property type="entry name" value="CYP6-like"/>
    <property type="match status" value="1"/>
</dbReference>
<evidence type="ECO:0000256" key="13">
    <source>
        <dbReference type="PIRSR" id="PIRSR602401-1"/>
    </source>
</evidence>
<keyword evidence="9 14" id="KW-0560">Oxidoreductase</keyword>
<dbReference type="PRINTS" id="PR00463">
    <property type="entry name" value="EP450I"/>
</dbReference>
<dbReference type="PRINTS" id="PR00385">
    <property type="entry name" value="P450"/>
</dbReference>
<dbReference type="EnsemblMetazoa" id="ADIR016070-RA">
    <property type="protein sequence ID" value="ADIR016070-PA"/>
    <property type="gene ID" value="ADIR016070"/>
</dbReference>
<dbReference type="InterPro" id="IPR001128">
    <property type="entry name" value="Cyt_P450"/>
</dbReference>
<keyword evidence="5 13" id="KW-0349">Heme</keyword>
<dbReference type="Pfam" id="PF00067">
    <property type="entry name" value="p450"/>
    <property type="match status" value="1"/>
</dbReference>
<dbReference type="PANTHER" id="PTHR24292">
    <property type="entry name" value="CYTOCHROME P450"/>
    <property type="match status" value="1"/>
</dbReference>
<keyword evidence="17" id="KW-1185">Reference proteome</keyword>
<feature type="binding site" description="axial binding residue" evidence="13">
    <location>
        <position position="441"/>
    </location>
    <ligand>
        <name>heme</name>
        <dbReference type="ChEBI" id="CHEBI:30413"/>
    </ligand>
    <ligandPart>
        <name>Fe</name>
        <dbReference type="ChEBI" id="CHEBI:18248"/>
    </ligandPart>
</feature>
<dbReference type="STRING" id="7168.A0A2Y9D1F6"/>
<organism evidence="16 17">
    <name type="scientific">Anopheles dirus</name>
    <dbReference type="NCBI Taxonomy" id="7168"/>
    <lineage>
        <taxon>Eukaryota</taxon>
        <taxon>Metazoa</taxon>
        <taxon>Ecdysozoa</taxon>
        <taxon>Arthropoda</taxon>
        <taxon>Hexapoda</taxon>
        <taxon>Insecta</taxon>
        <taxon>Pterygota</taxon>
        <taxon>Neoptera</taxon>
        <taxon>Endopterygota</taxon>
        <taxon>Diptera</taxon>
        <taxon>Nematocera</taxon>
        <taxon>Culicoidea</taxon>
        <taxon>Culicidae</taxon>
        <taxon>Anophelinae</taxon>
        <taxon>Anopheles</taxon>
    </lineage>
</organism>
<keyword evidence="10 13" id="KW-0408">Iron</keyword>
<dbReference type="GO" id="GO:0020037">
    <property type="term" value="F:heme binding"/>
    <property type="evidence" value="ECO:0007669"/>
    <property type="project" value="InterPro"/>
</dbReference>
<accession>A0A2Y9D1F6</accession>
<dbReference type="InterPro" id="IPR036396">
    <property type="entry name" value="Cyt_P450_sf"/>
</dbReference>
<comment type="cofactor">
    <cofactor evidence="1 13">
        <name>heme</name>
        <dbReference type="ChEBI" id="CHEBI:30413"/>
    </cofactor>
</comment>
<dbReference type="InterPro" id="IPR002401">
    <property type="entry name" value="Cyt_P450_E_grp-I"/>
</dbReference>
<evidence type="ECO:0000256" key="12">
    <source>
        <dbReference type="ARBA" id="ARBA00023136"/>
    </source>
</evidence>
<dbReference type="PROSITE" id="PS00086">
    <property type="entry name" value="CYTOCHROME_P450"/>
    <property type="match status" value="1"/>
</dbReference>
<proteinExistence type="inferred from homology"/>
<feature type="transmembrane region" description="Helical" evidence="15">
    <location>
        <begin position="297"/>
        <end position="320"/>
    </location>
</feature>
<dbReference type="Gene3D" id="1.10.630.10">
    <property type="entry name" value="Cytochrome P450"/>
    <property type="match status" value="1"/>
</dbReference>
<evidence type="ECO:0000256" key="10">
    <source>
        <dbReference type="ARBA" id="ARBA00023004"/>
    </source>
</evidence>
<name>A0A2Y9D1F6_9DIPT</name>
<keyword evidence="6 13" id="KW-0479">Metal-binding</keyword>
<evidence type="ECO:0000256" key="11">
    <source>
        <dbReference type="ARBA" id="ARBA00023033"/>
    </source>
</evidence>
<evidence type="ECO:0000256" key="8">
    <source>
        <dbReference type="ARBA" id="ARBA00022848"/>
    </source>
</evidence>
<evidence type="ECO:0000313" key="17">
    <source>
        <dbReference type="Proteomes" id="UP000075884"/>
    </source>
</evidence>